<sequence>MPYQRVSLKKKSGAPKPVNSQIILIPYDDIATFPTRGIEDVLVTGDITMKAAATAIGLYATSSSISRPDNLEGETDEEGFIQTLTFTHPGNYLEIEEFKQKWIGQPFIAITDECGDGKGKMVHGWQCNPLYFGLENQRNNEANKSTFNFAQKIRGQFVAGFYQGANPALAPDTTGSASGGI</sequence>
<dbReference type="OrthoDB" id="1272765at2"/>
<dbReference type="AlphaFoldDB" id="A0A1H6BQP8"/>
<gene>
    <name evidence="1" type="ORF">SAMN05421877_11150</name>
</gene>
<proteinExistence type="predicted"/>
<reference evidence="2" key="1">
    <citation type="submission" date="2016-10" db="EMBL/GenBank/DDBJ databases">
        <authorList>
            <person name="Varghese N."/>
            <person name="Submissions S."/>
        </authorList>
    </citation>
    <scope>NUCLEOTIDE SEQUENCE [LARGE SCALE GENOMIC DNA]</scope>
    <source>
        <strain evidence="2">DSM 22361</strain>
    </source>
</reference>
<evidence type="ECO:0000313" key="2">
    <source>
        <dbReference type="Proteomes" id="UP000236731"/>
    </source>
</evidence>
<name>A0A1H6BQP8_9SPHI</name>
<dbReference type="RefSeq" id="WP_103907329.1">
    <property type="nucleotide sequence ID" value="NZ_CP049246.1"/>
</dbReference>
<evidence type="ECO:0000313" key="1">
    <source>
        <dbReference type="EMBL" id="SEG62747.1"/>
    </source>
</evidence>
<dbReference type="Proteomes" id="UP000236731">
    <property type="component" value="Unassembled WGS sequence"/>
</dbReference>
<protein>
    <submittedName>
        <fullName evidence="1">Uncharacterized protein</fullName>
    </submittedName>
</protein>
<accession>A0A1H6BQP8</accession>
<keyword evidence="2" id="KW-1185">Reference proteome</keyword>
<dbReference type="EMBL" id="FNUT01000011">
    <property type="protein sequence ID" value="SEG62747.1"/>
    <property type="molecule type" value="Genomic_DNA"/>
</dbReference>
<organism evidence="1 2">
    <name type="scientific">Sphingobacterium lactis</name>
    <dbReference type="NCBI Taxonomy" id="797291"/>
    <lineage>
        <taxon>Bacteria</taxon>
        <taxon>Pseudomonadati</taxon>
        <taxon>Bacteroidota</taxon>
        <taxon>Sphingobacteriia</taxon>
        <taxon>Sphingobacteriales</taxon>
        <taxon>Sphingobacteriaceae</taxon>
        <taxon>Sphingobacterium</taxon>
    </lineage>
</organism>